<evidence type="ECO:0000313" key="4">
    <source>
        <dbReference type="Proteomes" id="UP000824005"/>
    </source>
</evidence>
<dbReference type="GO" id="GO:0005829">
    <property type="term" value="C:cytosol"/>
    <property type="evidence" value="ECO:0007669"/>
    <property type="project" value="TreeGrafter"/>
</dbReference>
<reference evidence="3" key="2">
    <citation type="submission" date="2021-04" db="EMBL/GenBank/DDBJ databases">
        <authorList>
            <person name="Gilroy R."/>
        </authorList>
    </citation>
    <scope>NUCLEOTIDE SEQUENCE</scope>
    <source>
        <strain evidence="3">ChiGjej1B1-98</strain>
    </source>
</reference>
<dbReference type="Gene3D" id="1.10.260.40">
    <property type="entry name" value="lambda repressor-like DNA-binding domains"/>
    <property type="match status" value="1"/>
</dbReference>
<reference evidence="3" key="1">
    <citation type="journal article" date="2021" name="PeerJ">
        <title>Extensive microbial diversity within the chicken gut microbiome revealed by metagenomics and culture.</title>
        <authorList>
            <person name="Gilroy R."/>
            <person name="Ravi A."/>
            <person name="Getino M."/>
            <person name="Pursley I."/>
            <person name="Horton D.L."/>
            <person name="Alikhan N.F."/>
            <person name="Baker D."/>
            <person name="Gharbi K."/>
            <person name="Hall N."/>
            <person name="Watson M."/>
            <person name="Adriaenssens E.M."/>
            <person name="Foster-Nyarko E."/>
            <person name="Jarju S."/>
            <person name="Secka A."/>
            <person name="Antonio M."/>
            <person name="Oren A."/>
            <person name="Chaudhuri R.R."/>
            <person name="La Ragione R."/>
            <person name="Hildebrand F."/>
            <person name="Pallen M.J."/>
        </authorList>
    </citation>
    <scope>NUCLEOTIDE SEQUENCE</scope>
    <source>
        <strain evidence="3">ChiGjej1B1-98</strain>
    </source>
</reference>
<dbReference type="EMBL" id="DXDC01000280">
    <property type="protein sequence ID" value="HIY66439.1"/>
    <property type="molecule type" value="Genomic_DNA"/>
</dbReference>
<organism evidence="3 4">
    <name type="scientific">Candidatus Agrococcus pullicola</name>
    <dbReference type="NCBI Taxonomy" id="2838429"/>
    <lineage>
        <taxon>Bacteria</taxon>
        <taxon>Bacillati</taxon>
        <taxon>Actinomycetota</taxon>
        <taxon>Actinomycetes</taxon>
        <taxon>Micrococcales</taxon>
        <taxon>Microbacteriaceae</taxon>
        <taxon>Agrococcus</taxon>
    </lineage>
</organism>
<dbReference type="InterPro" id="IPR050807">
    <property type="entry name" value="TransReg_Diox_bact_type"/>
</dbReference>
<dbReference type="GO" id="GO:0003700">
    <property type="term" value="F:DNA-binding transcription factor activity"/>
    <property type="evidence" value="ECO:0007669"/>
    <property type="project" value="TreeGrafter"/>
</dbReference>
<evidence type="ECO:0000259" key="2">
    <source>
        <dbReference type="PROSITE" id="PS50943"/>
    </source>
</evidence>
<name>A0A9D2CA22_9MICO</name>
<evidence type="ECO:0000313" key="3">
    <source>
        <dbReference type="EMBL" id="HIY66439.1"/>
    </source>
</evidence>
<dbReference type="InterPro" id="IPR001387">
    <property type="entry name" value="Cro/C1-type_HTH"/>
</dbReference>
<dbReference type="PANTHER" id="PTHR46797">
    <property type="entry name" value="HTH-TYPE TRANSCRIPTIONAL REGULATOR"/>
    <property type="match status" value="1"/>
</dbReference>
<dbReference type="Pfam" id="PF01381">
    <property type="entry name" value="HTH_3"/>
    <property type="match status" value="1"/>
</dbReference>
<proteinExistence type="predicted"/>
<dbReference type="AlphaFoldDB" id="A0A9D2CA22"/>
<comment type="caution">
    <text evidence="3">The sequence shown here is derived from an EMBL/GenBank/DDBJ whole genome shotgun (WGS) entry which is preliminary data.</text>
</comment>
<dbReference type="SUPFAM" id="SSF47413">
    <property type="entry name" value="lambda repressor-like DNA-binding domains"/>
    <property type="match status" value="1"/>
</dbReference>
<dbReference type="PROSITE" id="PS50943">
    <property type="entry name" value="HTH_CROC1"/>
    <property type="match status" value="1"/>
</dbReference>
<gene>
    <name evidence="3" type="ORF">H9830_09210</name>
</gene>
<sequence length="177" mass="18979">MEQESLVPRIGKAIRTRRKDARLTLTQVAQRAEISVSHLSNIENGLSIASLPLLAKVAAALNISLAELTRDEDRLVARAATLPSVADGWRELSHSALETDIMAGSFAKDSTLVFPLPLAGRDCFVTLLRGSAIVTVDDVQHALDRGDAIDARSAVDVTLLITEDAQIVCSTSPSSRH</sequence>
<dbReference type="InterPro" id="IPR010982">
    <property type="entry name" value="Lambda_DNA-bd_dom_sf"/>
</dbReference>
<feature type="domain" description="HTH cro/C1-type" evidence="2">
    <location>
        <begin position="14"/>
        <end position="68"/>
    </location>
</feature>
<protein>
    <submittedName>
        <fullName evidence="3">Helix-turn-helix domain-containing protein</fullName>
    </submittedName>
</protein>
<dbReference type="PANTHER" id="PTHR46797:SF1">
    <property type="entry name" value="METHYLPHOSPHONATE SYNTHASE"/>
    <property type="match status" value="1"/>
</dbReference>
<accession>A0A9D2CA22</accession>
<dbReference type="GO" id="GO:0003677">
    <property type="term" value="F:DNA binding"/>
    <property type="evidence" value="ECO:0007669"/>
    <property type="project" value="UniProtKB-KW"/>
</dbReference>
<dbReference type="CDD" id="cd00093">
    <property type="entry name" value="HTH_XRE"/>
    <property type="match status" value="1"/>
</dbReference>
<evidence type="ECO:0000256" key="1">
    <source>
        <dbReference type="ARBA" id="ARBA00023125"/>
    </source>
</evidence>
<keyword evidence="1" id="KW-0238">DNA-binding</keyword>
<dbReference type="SMART" id="SM00530">
    <property type="entry name" value="HTH_XRE"/>
    <property type="match status" value="1"/>
</dbReference>
<dbReference type="Proteomes" id="UP000824005">
    <property type="component" value="Unassembled WGS sequence"/>
</dbReference>